<evidence type="ECO:0000313" key="5">
    <source>
        <dbReference type="Proteomes" id="UP000008810"/>
    </source>
</evidence>
<reference evidence="3 4" key="1">
    <citation type="journal article" date="2010" name="Nature">
        <title>Genome sequencing and analysis of the model grass Brachypodium distachyon.</title>
        <authorList>
            <consortium name="International Brachypodium Initiative"/>
        </authorList>
    </citation>
    <scope>NUCLEOTIDE SEQUENCE [LARGE SCALE GENOMIC DNA]</scope>
    <source>
        <strain evidence="3 4">Bd21</strain>
    </source>
</reference>
<evidence type="ECO:0000313" key="4">
    <source>
        <dbReference type="EnsemblPlants" id="KQJ99175"/>
    </source>
</evidence>
<reference evidence="3" key="2">
    <citation type="submission" date="2017-06" db="EMBL/GenBank/DDBJ databases">
        <title>WGS assembly of Brachypodium distachyon.</title>
        <authorList>
            <consortium name="The International Brachypodium Initiative"/>
            <person name="Lucas S."/>
            <person name="Harmon-Smith M."/>
            <person name="Lail K."/>
            <person name="Tice H."/>
            <person name="Grimwood J."/>
            <person name="Bruce D."/>
            <person name="Barry K."/>
            <person name="Shu S."/>
            <person name="Lindquist E."/>
            <person name="Wang M."/>
            <person name="Pitluck S."/>
            <person name="Vogel J.P."/>
            <person name="Garvin D.F."/>
            <person name="Mockler T.C."/>
            <person name="Schmutz J."/>
            <person name="Rokhsar D."/>
            <person name="Bevan M.W."/>
        </authorList>
    </citation>
    <scope>NUCLEOTIDE SEQUENCE</scope>
    <source>
        <strain evidence="3">Bd21</strain>
    </source>
</reference>
<sequence length="490" mass="55250">MDAPRMNHPLEAAGADESSTIVASNDDKRTVEESGELDEEDADANAVEMAARMQWRLDALPGRPHESEPFTVFRVTGPMRDRNRHLYEPQVVSIGPFHRGTARLRAMEEHKWRYLRDLLARSSGGGAATLASYTRAAQALEPRARRHYAEPTDYLSARDFAEMLLLDGCFIIEFFLKGKDRAAEALIDAAWVIQSVCNDLFLLENQLPFFVLEHFYGLATGVLGGDDLVIGLLANYITIETPQELATAKPPDGEIHHLLHLYYHWFLPTEDATLTGDNNREAEDKAYKEWMAKPMDERVPWLLPSASELQDAGITFRAKKSPRSLVDVTFCARDGVMEIPAVESYTNRVLFANLLAYEQSRGRWALQRLMSYVTLMASVARDGRRDVDIMQRAGVFVKGDEETATFYAHLAVLLGGTTEARGPAHDNCYTDLFRDVREHCGRSWNRHRAVLAHDYFSNPWTSMSAAAAVLLLVLTVVQTVYTVLPYYDSW</sequence>
<dbReference type="STRING" id="15368.A0A0Q3FHQ1"/>
<gene>
    <name evidence="3" type="ORF">BRADI_3g41570v3</name>
</gene>
<feature type="compositionally biased region" description="Acidic residues" evidence="1">
    <location>
        <begin position="33"/>
        <end position="42"/>
    </location>
</feature>
<dbReference type="FunCoup" id="A0A0Q3FHQ1">
    <property type="interactions" value="2"/>
</dbReference>
<keyword evidence="2" id="KW-0472">Membrane</keyword>
<dbReference type="InterPro" id="IPR004158">
    <property type="entry name" value="DUF247_pln"/>
</dbReference>
<dbReference type="Gramene" id="KQJ99175">
    <property type="protein sequence ID" value="KQJ99175"/>
    <property type="gene ID" value="BRADI_3g41570v3"/>
</dbReference>
<dbReference type="PANTHER" id="PTHR31170">
    <property type="entry name" value="BNAC04G53230D PROTEIN"/>
    <property type="match status" value="1"/>
</dbReference>
<keyword evidence="2" id="KW-0812">Transmembrane</keyword>
<feature type="region of interest" description="Disordered" evidence="1">
    <location>
        <begin position="1"/>
        <end position="42"/>
    </location>
</feature>
<organism evidence="3">
    <name type="scientific">Brachypodium distachyon</name>
    <name type="common">Purple false brome</name>
    <name type="synonym">Trachynia distachya</name>
    <dbReference type="NCBI Taxonomy" id="15368"/>
    <lineage>
        <taxon>Eukaryota</taxon>
        <taxon>Viridiplantae</taxon>
        <taxon>Streptophyta</taxon>
        <taxon>Embryophyta</taxon>
        <taxon>Tracheophyta</taxon>
        <taxon>Spermatophyta</taxon>
        <taxon>Magnoliopsida</taxon>
        <taxon>Liliopsida</taxon>
        <taxon>Poales</taxon>
        <taxon>Poaceae</taxon>
        <taxon>BOP clade</taxon>
        <taxon>Pooideae</taxon>
        <taxon>Stipodae</taxon>
        <taxon>Brachypodieae</taxon>
        <taxon>Brachypodium</taxon>
    </lineage>
</organism>
<dbReference type="Pfam" id="PF03140">
    <property type="entry name" value="DUF247"/>
    <property type="match status" value="1"/>
</dbReference>
<dbReference type="EnsemblPlants" id="KQJ99175">
    <property type="protein sequence ID" value="KQJ99175"/>
    <property type="gene ID" value="BRADI_3g41570v3"/>
</dbReference>
<evidence type="ECO:0000256" key="1">
    <source>
        <dbReference type="SAM" id="MobiDB-lite"/>
    </source>
</evidence>
<proteinExistence type="predicted"/>
<protein>
    <submittedName>
        <fullName evidence="3 4">Uncharacterized protein</fullName>
    </submittedName>
</protein>
<dbReference type="AlphaFoldDB" id="A0A0Q3FHQ1"/>
<reference evidence="4" key="3">
    <citation type="submission" date="2018-08" db="UniProtKB">
        <authorList>
            <consortium name="EnsemblPlants"/>
        </authorList>
    </citation>
    <scope>IDENTIFICATION</scope>
    <source>
        <strain evidence="4">cv. Bd21</strain>
    </source>
</reference>
<dbReference type="InParanoid" id="A0A0Q3FHQ1"/>
<dbReference type="EMBL" id="CM000882">
    <property type="protein sequence ID" value="KQJ99175.1"/>
    <property type="molecule type" value="Genomic_DNA"/>
</dbReference>
<evidence type="ECO:0000256" key="2">
    <source>
        <dbReference type="SAM" id="Phobius"/>
    </source>
</evidence>
<dbReference type="OrthoDB" id="658695at2759"/>
<keyword evidence="5" id="KW-1185">Reference proteome</keyword>
<accession>A0A0Q3FHQ1</accession>
<name>A0A0Q3FHQ1_BRADI</name>
<dbReference type="PANTHER" id="PTHR31170:SF18">
    <property type="entry name" value="(WILD MALAYSIAN BANANA) HYPOTHETICAL PROTEIN"/>
    <property type="match status" value="1"/>
</dbReference>
<dbReference type="Proteomes" id="UP000008810">
    <property type="component" value="Chromosome 3"/>
</dbReference>
<evidence type="ECO:0000313" key="3">
    <source>
        <dbReference type="EMBL" id="KQJ99175.1"/>
    </source>
</evidence>
<feature type="transmembrane region" description="Helical" evidence="2">
    <location>
        <begin position="465"/>
        <end position="487"/>
    </location>
</feature>
<keyword evidence="2" id="KW-1133">Transmembrane helix</keyword>